<name>A0A8B6FSR3_MYTGA</name>
<dbReference type="GO" id="GO:0005509">
    <property type="term" value="F:calcium ion binding"/>
    <property type="evidence" value="ECO:0007669"/>
    <property type="project" value="InterPro"/>
</dbReference>
<feature type="chain" id="PRO_5032300315" description="EF-hand domain-containing protein" evidence="2">
    <location>
        <begin position="19"/>
        <end position="172"/>
    </location>
</feature>
<evidence type="ECO:0000259" key="3">
    <source>
        <dbReference type="PROSITE" id="PS50222"/>
    </source>
</evidence>
<gene>
    <name evidence="4" type="ORF">MGAL_10B050253</name>
</gene>
<keyword evidence="2" id="KW-0732">Signal</keyword>
<dbReference type="InterPro" id="IPR002048">
    <property type="entry name" value="EF_hand_dom"/>
</dbReference>
<evidence type="ECO:0000256" key="2">
    <source>
        <dbReference type="SAM" id="SignalP"/>
    </source>
</evidence>
<reference evidence="4" key="1">
    <citation type="submission" date="2018-11" db="EMBL/GenBank/DDBJ databases">
        <authorList>
            <person name="Alioto T."/>
            <person name="Alioto T."/>
        </authorList>
    </citation>
    <scope>NUCLEOTIDE SEQUENCE</scope>
</reference>
<protein>
    <recommendedName>
        <fullName evidence="3">EF-hand domain-containing protein</fullName>
    </recommendedName>
</protein>
<comment type="caution">
    <text evidence="4">The sequence shown here is derived from an EMBL/GenBank/DDBJ whole genome shotgun (WGS) entry which is preliminary data.</text>
</comment>
<keyword evidence="5" id="KW-1185">Reference proteome</keyword>
<dbReference type="AlphaFoldDB" id="A0A8B6FSR3"/>
<dbReference type="PROSITE" id="PS00018">
    <property type="entry name" value="EF_HAND_1"/>
    <property type="match status" value="1"/>
</dbReference>
<dbReference type="Gene3D" id="1.10.238.10">
    <property type="entry name" value="EF-hand"/>
    <property type="match status" value="1"/>
</dbReference>
<accession>A0A8B6FSR3</accession>
<proteinExistence type="predicted"/>
<sequence>MVTIQLVLVCVLLTCCFAFPGAKKMSDMNLSETVKHAVKDINKRGAYKRKMSKLEAEIEAFSWTDADGNGSISPQEWANFYSTLEDERLPKYSYNLWLRSFYNQITEPGFDKNNNGLMELGGKFNSSFTVLQNVKFLKLQKIPANIMRTEKSHMQLPIDVEALDRKLKYIYE</sequence>
<dbReference type="Proteomes" id="UP000596742">
    <property type="component" value="Unassembled WGS sequence"/>
</dbReference>
<evidence type="ECO:0000256" key="1">
    <source>
        <dbReference type="ARBA" id="ARBA00022837"/>
    </source>
</evidence>
<feature type="signal peptide" evidence="2">
    <location>
        <begin position="1"/>
        <end position="18"/>
    </location>
</feature>
<organism evidence="4 5">
    <name type="scientific">Mytilus galloprovincialis</name>
    <name type="common">Mediterranean mussel</name>
    <dbReference type="NCBI Taxonomy" id="29158"/>
    <lineage>
        <taxon>Eukaryota</taxon>
        <taxon>Metazoa</taxon>
        <taxon>Spiralia</taxon>
        <taxon>Lophotrochozoa</taxon>
        <taxon>Mollusca</taxon>
        <taxon>Bivalvia</taxon>
        <taxon>Autobranchia</taxon>
        <taxon>Pteriomorphia</taxon>
        <taxon>Mytilida</taxon>
        <taxon>Mytiloidea</taxon>
        <taxon>Mytilidae</taxon>
        <taxon>Mytilinae</taxon>
        <taxon>Mytilus</taxon>
    </lineage>
</organism>
<evidence type="ECO:0000313" key="5">
    <source>
        <dbReference type="Proteomes" id="UP000596742"/>
    </source>
</evidence>
<dbReference type="EMBL" id="UYJE01007375">
    <property type="protein sequence ID" value="VDI54135.1"/>
    <property type="molecule type" value="Genomic_DNA"/>
</dbReference>
<keyword evidence="1" id="KW-0106">Calcium</keyword>
<dbReference type="InterPro" id="IPR018247">
    <property type="entry name" value="EF_Hand_1_Ca_BS"/>
</dbReference>
<feature type="domain" description="EF-hand" evidence="3">
    <location>
        <begin position="65"/>
        <end position="87"/>
    </location>
</feature>
<dbReference type="InterPro" id="IPR011992">
    <property type="entry name" value="EF-hand-dom_pair"/>
</dbReference>
<evidence type="ECO:0000313" key="4">
    <source>
        <dbReference type="EMBL" id="VDI54135.1"/>
    </source>
</evidence>
<dbReference type="OrthoDB" id="26525at2759"/>
<dbReference type="PROSITE" id="PS50222">
    <property type="entry name" value="EF_HAND_2"/>
    <property type="match status" value="1"/>
</dbReference>
<dbReference type="SUPFAM" id="SSF47473">
    <property type="entry name" value="EF-hand"/>
    <property type="match status" value="1"/>
</dbReference>